<organism evidence="1 2">
    <name type="scientific">Nezara viridula</name>
    <name type="common">Southern green stink bug</name>
    <name type="synonym">Cimex viridulus</name>
    <dbReference type="NCBI Taxonomy" id="85310"/>
    <lineage>
        <taxon>Eukaryota</taxon>
        <taxon>Metazoa</taxon>
        <taxon>Ecdysozoa</taxon>
        <taxon>Arthropoda</taxon>
        <taxon>Hexapoda</taxon>
        <taxon>Insecta</taxon>
        <taxon>Pterygota</taxon>
        <taxon>Neoptera</taxon>
        <taxon>Paraneoptera</taxon>
        <taxon>Hemiptera</taxon>
        <taxon>Heteroptera</taxon>
        <taxon>Panheteroptera</taxon>
        <taxon>Pentatomomorpha</taxon>
        <taxon>Pentatomoidea</taxon>
        <taxon>Pentatomidae</taxon>
        <taxon>Pentatominae</taxon>
        <taxon>Nezara</taxon>
    </lineage>
</organism>
<sequence>MGKTVALKKLRQQQIDYSSLRPLCLHLVLTLKEHNGNQWADGKDAERKPITANALIELASSIERARGKVASSSSQQLNKDLFRVDKNDNNKKCRNCDWVGAHVQNPCPARKAIYRKWFRRGYYACCCREKRDNMIRGIKQEVDMEEQDSDAASCEGNEIKAIHITVPRAAIDVRLNGFRSLMEFDSGENAIWIII</sequence>
<name>A0A9P0H6W2_NEZVI</name>
<proteinExistence type="predicted"/>
<accession>A0A9P0H6W2</accession>
<dbReference type="EMBL" id="OV725079">
    <property type="protein sequence ID" value="CAH1396439.1"/>
    <property type="molecule type" value="Genomic_DNA"/>
</dbReference>
<keyword evidence="2" id="KW-1185">Reference proteome</keyword>
<dbReference type="Proteomes" id="UP001152798">
    <property type="component" value="Chromosome 3"/>
</dbReference>
<dbReference type="AlphaFoldDB" id="A0A9P0H6W2"/>
<evidence type="ECO:0000313" key="1">
    <source>
        <dbReference type="EMBL" id="CAH1396439.1"/>
    </source>
</evidence>
<gene>
    <name evidence="1" type="ORF">NEZAVI_LOCUS6509</name>
</gene>
<evidence type="ECO:0000313" key="2">
    <source>
        <dbReference type="Proteomes" id="UP001152798"/>
    </source>
</evidence>
<protein>
    <submittedName>
        <fullName evidence="1">Uncharacterized protein</fullName>
    </submittedName>
</protein>
<dbReference type="OrthoDB" id="6627998at2759"/>
<reference evidence="1" key="1">
    <citation type="submission" date="2022-01" db="EMBL/GenBank/DDBJ databases">
        <authorList>
            <person name="King R."/>
        </authorList>
    </citation>
    <scope>NUCLEOTIDE SEQUENCE</scope>
</reference>